<comment type="similarity">
    <text evidence="4">Belongs to the cytochrome P450 family.</text>
</comment>
<dbReference type="EMBL" id="SGPJ01000283">
    <property type="protein sequence ID" value="THG95837.1"/>
    <property type="molecule type" value="Genomic_DNA"/>
</dbReference>
<comment type="cofactor">
    <cofactor evidence="1">
        <name>heme</name>
        <dbReference type="ChEBI" id="CHEBI:30413"/>
    </cofactor>
</comment>
<keyword evidence="10" id="KW-0408">Iron</keyword>
<comment type="pathway">
    <text evidence="3">Secondary metabolite biosynthesis.</text>
</comment>
<dbReference type="PANTHER" id="PTHR46300">
    <property type="entry name" value="P450, PUTATIVE (EUROFUNG)-RELATED-RELATED"/>
    <property type="match status" value="1"/>
</dbReference>
<protein>
    <recommendedName>
        <fullName evidence="15">Cytochrome P450</fullName>
    </recommendedName>
</protein>
<dbReference type="Gene3D" id="1.10.630.10">
    <property type="entry name" value="Cytochrome P450"/>
    <property type="match status" value="1"/>
</dbReference>
<keyword evidence="14" id="KW-1185">Reference proteome</keyword>
<dbReference type="InterPro" id="IPR050364">
    <property type="entry name" value="Cytochrome_P450_fung"/>
</dbReference>
<keyword evidence="6" id="KW-0812">Transmembrane</keyword>
<dbReference type="GO" id="GO:0016705">
    <property type="term" value="F:oxidoreductase activity, acting on paired donors, with incorporation or reduction of molecular oxygen"/>
    <property type="evidence" value="ECO:0007669"/>
    <property type="project" value="InterPro"/>
</dbReference>
<keyword evidence="9" id="KW-0560">Oxidoreductase</keyword>
<comment type="caution">
    <text evidence="13">The sequence shown here is derived from an EMBL/GenBank/DDBJ whole genome shotgun (WGS) entry which is preliminary data.</text>
</comment>
<dbReference type="InterPro" id="IPR002401">
    <property type="entry name" value="Cyt_P450_E_grp-I"/>
</dbReference>
<dbReference type="PRINTS" id="PR00463">
    <property type="entry name" value="EP450I"/>
</dbReference>
<comment type="subcellular location">
    <subcellularLocation>
        <location evidence="2">Membrane</location>
        <topology evidence="2">Single-pass membrane protein</topology>
    </subcellularLocation>
</comment>
<keyword evidence="7" id="KW-0479">Metal-binding</keyword>
<evidence type="ECO:0008006" key="15">
    <source>
        <dbReference type="Google" id="ProtNLM"/>
    </source>
</evidence>
<evidence type="ECO:0000256" key="1">
    <source>
        <dbReference type="ARBA" id="ARBA00001971"/>
    </source>
</evidence>
<evidence type="ECO:0000256" key="4">
    <source>
        <dbReference type="ARBA" id="ARBA00010617"/>
    </source>
</evidence>
<evidence type="ECO:0000256" key="11">
    <source>
        <dbReference type="ARBA" id="ARBA00023033"/>
    </source>
</evidence>
<proteinExistence type="inferred from homology"/>
<dbReference type="Pfam" id="PF00067">
    <property type="entry name" value="p450"/>
    <property type="match status" value="1"/>
</dbReference>
<keyword evidence="12" id="KW-0472">Membrane</keyword>
<evidence type="ECO:0000256" key="5">
    <source>
        <dbReference type="ARBA" id="ARBA00022617"/>
    </source>
</evidence>
<dbReference type="GO" id="GO:0005506">
    <property type="term" value="F:iron ion binding"/>
    <property type="evidence" value="ECO:0007669"/>
    <property type="project" value="InterPro"/>
</dbReference>
<name>A0A4S4KEF7_9APHY</name>
<dbReference type="GO" id="GO:0016020">
    <property type="term" value="C:membrane"/>
    <property type="evidence" value="ECO:0007669"/>
    <property type="project" value="UniProtKB-SubCell"/>
</dbReference>
<reference evidence="13 14" key="1">
    <citation type="submission" date="2019-02" db="EMBL/GenBank/DDBJ databases">
        <title>Genome sequencing of the rare red list fungi Phlebia centrifuga.</title>
        <authorList>
            <person name="Buettner E."/>
            <person name="Kellner H."/>
        </authorList>
    </citation>
    <scope>NUCLEOTIDE SEQUENCE [LARGE SCALE GENOMIC DNA]</scope>
    <source>
        <strain evidence="13 14">DSM 108282</strain>
    </source>
</reference>
<dbReference type="InterPro" id="IPR036396">
    <property type="entry name" value="Cyt_P450_sf"/>
</dbReference>
<feature type="non-terminal residue" evidence="13">
    <location>
        <position position="267"/>
    </location>
</feature>
<keyword evidence="5" id="KW-0349">Heme</keyword>
<dbReference type="Proteomes" id="UP000309038">
    <property type="component" value="Unassembled WGS sequence"/>
</dbReference>
<gene>
    <name evidence="13" type="ORF">EW026_g5874</name>
</gene>
<dbReference type="SUPFAM" id="SSF48264">
    <property type="entry name" value="Cytochrome P450"/>
    <property type="match status" value="1"/>
</dbReference>
<evidence type="ECO:0000256" key="2">
    <source>
        <dbReference type="ARBA" id="ARBA00004167"/>
    </source>
</evidence>
<evidence type="ECO:0000256" key="8">
    <source>
        <dbReference type="ARBA" id="ARBA00022989"/>
    </source>
</evidence>
<keyword evidence="8" id="KW-1133">Transmembrane helix</keyword>
<evidence type="ECO:0000313" key="14">
    <source>
        <dbReference type="Proteomes" id="UP000309038"/>
    </source>
</evidence>
<evidence type="ECO:0000256" key="3">
    <source>
        <dbReference type="ARBA" id="ARBA00005179"/>
    </source>
</evidence>
<dbReference type="GO" id="GO:0004497">
    <property type="term" value="F:monooxygenase activity"/>
    <property type="evidence" value="ECO:0007669"/>
    <property type="project" value="UniProtKB-KW"/>
</dbReference>
<dbReference type="GO" id="GO:0020037">
    <property type="term" value="F:heme binding"/>
    <property type="evidence" value="ECO:0007669"/>
    <property type="project" value="InterPro"/>
</dbReference>
<accession>A0A4S4KEF7</accession>
<keyword evidence="11" id="KW-0503">Monooxygenase</keyword>
<organism evidence="13 14">
    <name type="scientific">Hermanssonia centrifuga</name>
    <dbReference type="NCBI Taxonomy" id="98765"/>
    <lineage>
        <taxon>Eukaryota</taxon>
        <taxon>Fungi</taxon>
        <taxon>Dikarya</taxon>
        <taxon>Basidiomycota</taxon>
        <taxon>Agaricomycotina</taxon>
        <taxon>Agaricomycetes</taxon>
        <taxon>Polyporales</taxon>
        <taxon>Meruliaceae</taxon>
        <taxon>Hermanssonia</taxon>
    </lineage>
</organism>
<evidence type="ECO:0000256" key="12">
    <source>
        <dbReference type="ARBA" id="ARBA00023136"/>
    </source>
</evidence>
<dbReference type="InterPro" id="IPR001128">
    <property type="entry name" value="Cyt_P450"/>
</dbReference>
<sequence length="267" mass="30090">MEVTYGHRVNSLEDEYIGHAERAGVATVRTGSPGSGILSLLVGFFPILKHYPMWLPGSGFKVKTNEIRKLVELMMNTPYNMVKERLTAGTAAPSLTGTLLEEHYARGGMTAQAEDEIRRLSGTIYAAGTDTTVTGLRTFILAMVRNPEVFKKAQQEIDKVVGSDRLPEFEDREALSYLDCILKEVYRWGAPVPLAIPHRSMVDDDYQGYLIPGDTMIIPNIWYSSFSVFKPAYRVLLTYVNYRGMTRNETAYPDPEVFRPERFMGLT</sequence>
<evidence type="ECO:0000256" key="6">
    <source>
        <dbReference type="ARBA" id="ARBA00022692"/>
    </source>
</evidence>
<evidence type="ECO:0000313" key="13">
    <source>
        <dbReference type="EMBL" id="THG95837.1"/>
    </source>
</evidence>
<dbReference type="PANTHER" id="PTHR46300:SF7">
    <property type="entry name" value="P450, PUTATIVE (EUROFUNG)-RELATED"/>
    <property type="match status" value="1"/>
</dbReference>
<evidence type="ECO:0000256" key="9">
    <source>
        <dbReference type="ARBA" id="ARBA00023002"/>
    </source>
</evidence>
<evidence type="ECO:0000256" key="10">
    <source>
        <dbReference type="ARBA" id="ARBA00023004"/>
    </source>
</evidence>
<evidence type="ECO:0000256" key="7">
    <source>
        <dbReference type="ARBA" id="ARBA00022723"/>
    </source>
</evidence>
<dbReference type="AlphaFoldDB" id="A0A4S4KEF7"/>